<gene>
    <name evidence="3" type="ORF">C6P45_003707</name>
</gene>
<accession>A0A9P7BDW6</accession>
<dbReference type="PANTHER" id="PTHR12277">
    <property type="entry name" value="ALPHA/BETA HYDROLASE DOMAIN-CONTAINING PROTEIN"/>
    <property type="match status" value="1"/>
</dbReference>
<dbReference type="GO" id="GO:0016020">
    <property type="term" value="C:membrane"/>
    <property type="evidence" value="ECO:0007669"/>
    <property type="project" value="TreeGrafter"/>
</dbReference>
<evidence type="ECO:0000259" key="1">
    <source>
        <dbReference type="Pfam" id="PF00561"/>
    </source>
</evidence>
<feature type="domain" description="Serine hydrolase" evidence="2">
    <location>
        <begin position="214"/>
        <end position="261"/>
    </location>
</feature>
<dbReference type="EMBL" id="PUHR01000004">
    <property type="protein sequence ID" value="KAG0672232.1"/>
    <property type="molecule type" value="Genomic_DNA"/>
</dbReference>
<dbReference type="Pfam" id="PF03959">
    <property type="entry name" value="FSH1"/>
    <property type="match status" value="1"/>
</dbReference>
<dbReference type="InterPro" id="IPR005645">
    <property type="entry name" value="FSH-like_dom"/>
</dbReference>
<dbReference type="Gene3D" id="3.40.50.1820">
    <property type="entry name" value="alpha/beta hydrolase"/>
    <property type="match status" value="1"/>
</dbReference>
<dbReference type="Pfam" id="PF00561">
    <property type="entry name" value="Abhydrolase_1"/>
    <property type="match status" value="1"/>
</dbReference>
<evidence type="ECO:0000313" key="4">
    <source>
        <dbReference type="Proteomes" id="UP000750334"/>
    </source>
</evidence>
<evidence type="ECO:0000313" key="3">
    <source>
        <dbReference type="EMBL" id="KAG0672232.1"/>
    </source>
</evidence>
<name>A0A9P7BDW6_MAUEX</name>
<dbReference type="InterPro" id="IPR000073">
    <property type="entry name" value="AB_hydrolase_1"/>
</dbReference>
<feature type="domain" description="AB hydrolase-1" evidence="1">
    <location>
        <begin position="82"/>
        <end position="187"/>
    </location>
</feature>
<reference evidence="3 4" key="1">
    <citation type="submission" date="2020-11" db="EMBL/GenBank/DDBJ databases">
        <title>Kefir isolates.</title>
        <authorList>
            <person name="Marcisauskas S."/>
            <person name="Kim Y."/>
            <person name="Blasche S."/>
        </authorList>
    </citation>
    <scope>NUCLEOTIDE SEQUENCE [LARGE SCALE GENOMIC DNA]</scope>
    <source>
        <strain evidence="3 4">OG2</strain>
    </source>
</reference>
<comment type="caution">
    <text evidence="3">The sequence shown here is derived from an EMBL/GenBank/DDBJ whole genome shotgun (WGS) entry which is preliminary data.</text>
</comment>
<dbReference type="PANTHER" id="PTHR12277:SF81">
    <property type="entry name" value="PROTEIN ABHD13"/>
    <property type="match status" value="1"/>
</dbReference>
<dbReference type="OrthoDB" id="10249433at2759"/>
<proteinExistence type="predicted"/>
<protein>
    <recommendedName>
        <fullName evidence="5">Serine aminopeptidase S33 domain-containing protein</fullName>
    </recommendedName>
</protein>
<dbReference type="Proteomes" id="UP000750334">
    <property type="component" value="Unassembled WGS sequence"/>
</dbReference>
<organism evidence="3 4">
    <name type="scientific">Maudiozyma exigua</name>
    <name type="common">Yeast</name>
    <name type="synonym">Kazachstania exigua</name>
    <dbReference type="NCBI Taxonomy" id="34358"/>
    <lineage>
        <taxon>Eukaryota</taxon>
        <taxon>Fungi</taxon>
        <taxon>Dikarya</taxon>
        <taxon>Ascomycota</taxon>
        <taxon>Saccharomycotina</taxon>
        <taxon>Saccharomycetes</taxon>
        <taxon>Saccharomycetales</taxon>
        <taxon>Saccharomycetaceae</taxon>
        <taxon>Maudiozyma</taxon>
    </lineage>
</organism>
<dbReference type="GO" id="GO:0008474">
    <property type="term" value="F:palmitoyl-(protein) hydrolase activity"/>
    <property type="evidence" value="ECO:0007669"/>
    <property type="project" value="TreeGrafter"/>
</dbReference>
<evidence type="ECO:0008006" key="5">
    <source>
        <dbReference type="Google" id="ProtNLM"/>
    </source>
</evidence>
<evidence type="ECO:0000259" key="2">
    <source>
        <dbReference type="Pfam" id="PF03959"/>
    </source>
</evidence>
<dbReference type="AlphaFoldDB" id="A0A9P7BDW6"/>
<dbReference type="InterPro" id="IPR029058">
    <property type="entry name" value="AB_hydrolase_fold"/>
</dbReference>
<keyword evidence="4" id="KW-1185">Reference proteome</keyword>
<sequence>MFGKFSKILFSGLLTLSTVTVGSLYLFQNKLVYPSWAQGARNHVDTPDSRGIPYKRIKLTTRDGLKLDAFDVQREDSNTTVVILCPNAGNIGYFIPIMEMFYRQFHMSVFIYSYRGYGISEGSPSESGLKLDADSAISYLATSDFHKTRKLVLYGRSIGGANAIYIASKFGNVIDAVILENTFLSIPKVIPYIFPYLTKFAFLCHEIWNSESDIRKTPIEIPFLFLRGLKDEIVPPSHMATLFSLCPSKNKQMFEFPLGHHNDTILQDGYWNIIGDFLRDHDFIPK</sequence>
<dbReference type="SUPFAM" id="SSF53474">
    <property type="entry name" value="alpha/beta-Hydrolases"/>
    <property type="match status" value="1"/>
</dbReference>